<accession>K0KB31</accession>
<keyword evidence="5" id="KW-1185">Reference proteome</keyword>
<dbReference type="Proteomes" id="UP000009328">
    <property type="component" value="Unassembled WGS sequence"/>
</dbReference>
<dbReference type="InterPro" id="IPR045055">
    <property type="entry name" value="DNA2/NAM7-like"/>
</dbReference>
<dbReference type="EMBL" id="CAIF01000039">
    <property type="protein sequence ID" value="CCH42205.1"/>
    <property type="molecule type" value="Genomic_DNA"/>
</dbReference>
<dbReference type="Pfam" id="PF13087">
    <property type="entry name" value="AAA_12"/>
    <property type="match status" value="1"/>
</dbReference>
<sequence>MLDLRYGKKLIGKEEYKKLMKAQGKLISKLVPKAEVVLATSVTAGGYQVKELEEIPVVIMDESTQSTEACSLIPLSAYEAQKFVFVGDEKQLSSFSEIPYLEQSLFERILKNGTYKNPHMLNVQYRMHPMISQFPIKRFYKGLLTDGVTEEERTFENTKPLTFIDYGKVHQESKVMNSSKSDVNRGYTFQNKGEAQMILRTLKDLVIMKDVSRRNIGIVTPYSAQRNLVAEMVQRDHLINPKNERIQEEIDDDFSISSNKRPASIKTICGIMVSSIDAFQGREKDFIIFSCVRSNPQNNIGFVKDARRLNVALTRAKYGLILVGNKSCMQNGDTLWKDLIHHFESKNCVATPNSLGF</sequence>
<dbReference type="Pfam" id="PF13086">
    <property type="entry name" value="AAA_11"/>
    <property type="match status" value="1"/>
</dbReference>
<evidence type="ECO:0000259" key="2">
    <source>
        <dbReference type="Pfam" id="PF13086"/>
    </source>
</evidence>
<gene>
    <name evidence="4" type="ORF">BN7_1749</name>
</gene>
<dbReference type="GO" id="GO:0005737">
    <property type="term" value="C:cytoplasm"/>
    <property type="evidence" value="ECO:0007669"/>
    <property type="project" value="TreeGrafter"/>
</dbReference>
<dbReference type="InterPro" id="IPR027417">
    <property type="entry name" value="P-loop_NTPase"/>
</dbReference>
<protein>
    <submittedName>
        <fullName evidence="4">Regulator of nonsense transcripts 1</fullName>
        <ecNumber evidence="4">3.6.1.-</ecNumber>
    </submittedName>
</protein>
<dbReference type="InterPro" id="IPR041677">
    <property type="entry name" value="DNA2/NAM7_AAA_11"/>
</dbReference>
<feature type="domain" description="DNA2/NAM7 helicase helicase" evidence="2">
    <location>
        <begin position="14"/>
        <end position="94"/>
    </location>
</feature>
<dbReference type="HOGENOM" id="CLU_001666_0_4_1"/>
<evidence type="ECO:0000256" key="1">
    <source>
        <dbReference type="ARBA" id="ARBA00022806"/>
    </source>
</evidence>
<dbReference type="InterPro" id="IPR047187">
    <property type="entry name" value="SF1_C_Upf1"/>
</dbReference>
<dbReference type="eggNOG" id="KOG1802">
    <property type="taxonomic scope" value="Eukaryota"/>
</dbReference>
<dbReference type="PANTHER" id="PTHR10887">
    <property type="entry name" value="DNA2/NAM7 HELICASE FAMILY"/>
    <property type="match status" value="1"/>
</dbReference>
<name>K0KB31_WICCF</name>
<dbReference type="CDD" id="cd18808">
    <property type="entry name" value="SF1_C_Upf1"/>
    <property type="match status" value="1"/>
</dbReference>
<keyword evidence="1" id="KW-0067">ATP-binding</keyword>
<evidence type="ECO:0000313" key="4">
    <source>
        <dbReference type="EMBL" id="CCH42205.1"/>
    </source>
</evidence>
<organism evidence="4 5">
    <name type="scientific">Wickerhamomyces ciferrii (strain ATCC 14091 / BCRC 22168 / CBS 111 / JCM 3599 / NBRC 0793 / NRRL Y-1031 F-60-10)</name>
    <name type="common">Yeast</name>
    <name type="synonym">Pichia ciferrii</name>
    <dbReference type="NCBI Taxonomy" id="1206466"/>
    <lineage>
        <taxon>Eukaryota</taxon>
        <taxon>Fungi</taxon>
        <taxon>Dikarya</taxon>
        <taxon>Ascomycota</taxon>
        <taxon>Saccharomycotina</taxon>
        <taxon>Saccharomycetes</taxon>
        <taxon>Phaffomycetales</taxon>
        <taxon>Wickerhamomycetaceae</taxon>
        <taxon>Wickerhamomyces</taxon>
    </lineage>
</organism>
<dbReference type="Gene3D" id="3.40.50.300">
    <property type="entry name" value="P-loop containing nucleotide triphosphate hydrolases"/>
    <property type="match status" value="2"/>
</dbReference>
<comment type="caution">
    <text evidence="4">The sequence shown here is derived from an EMBL/GenBank/DDBJ whole genome shotgun (WGS) entry which is preliminary data.</text>
</comment>
<dbReference type="EC" id="3.6.1.-" evidence="4"/>
<proteinExistence type="predicted"/>
<dbReference type="GO" id="GO:0016787">
    <property type="term" value="F:hydrolase activity"/>
    <property type="evidence" value="ECO:0007669"/>
    <property type="project" value="UniProtKB-KW"/>
</dbReference>
<dbReference type="GO" id="GO:0003678">
    <property type="term" value="F:DNA helicase activity"/>
    <property type="evidence" value="ECO:0007669"/>
    <property type="project" value="UniProtKB-ARBA"/>
</dbReference>
<keyword evidence="1" id="KW-0347">Helicase</keyword>
<feature type="domain" description="DNA2/NAM7 helicase-like C-terminal" evidence="3">
    <location>
        <begin position="101"/>
        <end position="326"/>
    </location>
</feature>
<dbReference type="SUPFAM" id="SSF52540">
    <property type="entry name" value="P-loop containing nucleoside triphosphate hydrolases"/>
    <property type="match status" value="1"/>
</dbReference>
<evidence type="ECO:0000259" key="3">
    <source>
        <dbReference type="Pfam" id="PF13087"/>
    </source>
</evidence>
<dbReference type="AlphaFoldDB" id="K0KB31"/>
<dbReference type="GO" id="GO:0000184">
    <property type="term" value="P:nuclear-transcribed mRNA catabolic process, nonsense-mediated decay"/>
    <property type="evidence" value="ECO:0007669"/>
    <property type="project" value="TreeGrafter"/>
</dbReference>
<dbReference type="GO" id="GO:0003724">
    <property type="term" value="F:RNA helicase activity"/>
    <property type="evidence" value="ECO:0007669"/>
    <property type="project" value="TreeGrafter"/>
</dbReference>
<keyword evidence="4" id="KW-0378">Hydrolase</keyword>
<reference evidence="4 5" key="1">
    <citation type="journal article" date="2012" name="Eukaryot. Cell">
        <title>Draft genome sequence of Wickerhamomyces ciferrii NRRL Y-1031 F-60-10.</title>
        <authorList>
            <person name="Schneider J."/>
            <person name="Andrea H."/>
            <person name="Blom J."/>
            <person name="Jaenicke S."/>
            <person name="Ruckert C."/>
            <person name="Schorsch C."/>
            <person name="Szczepanowski R."/>
            <person name="Farwick M."/>
            <person name="Goesmann A."/>
            <person name="Puhler A."/>
            <person name="Schaffer S."/>
            <person name="Tauch A."/>
            <person name="Kohler T."/>
            <person name="Brinkrolf K."/>
        </authorList>
    </citation>
    <scope>NUCLEOTIDE SEQUENCE [LARGE SCALE GENOMIC DNA]</scope>
    <source>
        <strain evidence="5">ATCC 14091 / BCRC 22168 / CBS 111 / JCM 3599 / NBRC 0793 / NRRL Y-1031 F-60-10</strain>
    </source>
</reference>
<keyword evidence="1" id="KW-0547">Nucleotide-binding</keyword>
<dbReference type="InParanoid" id="K0KB31"/>
<dbReference type="STRING" id="1206466.K0KB31"/>
<dbReference type="InterPro" id="IPR041679">
    <property type="entry name" value="DNA2/NAM7-like_C"/>
</dbReference>
<evidence type="ECO:0000313" key="5">
    <source>
        <dbReference type="Proteomes" id="UP000009328"/>
    </source>
</evidence>
<dbReference type="PANTHER" id="PTHR10887:SF317">
    <property type="entry name" value="ATP-DEPENDENT RNA HELICASE ECM32-RELATED"/>
    <property type="match status" value="1"/>
</dbReference>